<dbReference type="GO" id="GO:0022857">
    <property type="term" value="F:transmembrane transporter activity"/>
    <property type="evidence" value="ECO:0007669"/>
    <property type="project" value="InterPro"/>
</dbReference>
<feature type="transmembrane region" description="Helical" evidence="6">
    <location>
        <begin position="203"/>
        <end position="225"/>
    </location>
</feature>
<feature type="transmembrane region" description="Helical" evidence="6">
    <location>
        <begin position="148"/>
        <end position="170"/>
    </location>
</feature>
<evidence type="ECO:0000313" key="7">
    <source>
        <dbReference type="EMBL" id="OLF10596.1"/>
    </source>
</evidence>
<gene>
    <name evidence="7" type="ORF">BLA60_15590</name>
</gene>
<feature type="transmembrane region" description="Helical" evidence="6">
    <location>
        <begin position="320"/>
        <end position="343"/>
    </location>
</feature>
<dbReference type="InterPro" id="IPR011701">
    <property type="entry name" value="MFS"/>
</dbReference>
<dbReference type="GO" id="GO:0005886">
    <property type="term" value="C:plasma membrane"/>
    <property type="evidence" value="ECO:0007669"/>
    <property type="project" value="UniProtKB-SubCell"/>
</dbReference>
<feature type="transmembrane region" description="Helical" evidence="6">
    <location>
        <begin position="59"/>
        <end position="78"/>
    </location>
</feature>
<comment type="subcellular location">
    <subcellularLocation>
        <location evidence="1">Cell membrane</location>
        <topology evidence="1">Multi-pass membrane protein</topology>
    </subcellularLocation>
</comment>
<evidence type="ECO:0000313" key="8">
    <source>
        <dbReference type="Proteomes" id="UP000185696"/>
    </source>
</evidence>
<feature type="transmembrane region" description="Helical" evidence="6">
    <location>
        <begin position="349"/>
        <end position="369"/>
    </location>
</feature>
<dbReference type="PANTHER" id="PTHR23513:SF11">
    <property type="entry name" value="STAPHYLOFERRIN A TRANSPORTER"/>
    <property type="match status" value="1"/>
</dbReference>
<sequence length="379" mass="38977">MGVSSAGAVLNMLALLTYLYERTESPLPVGAAVVLNFLPVVVFLPLITSRLGTWSLRGVTAGTAFLQAVIAGMMAITAGTQGPLIILFASSAALGLLTQVLWIAVLSALPKLLSTGKLGRGNALLQTSTQSGAVLGAFGLVIQGSAPAWTLFLLDAGTFLVQGVLLMALLSRTDTNRADTQPAAAAAEPAAARVRPRLREFGLVLLMPSGFIAMNVLNVAIPLIIYSRLHEGLREYAATEMAYPVVAILAGALISRYARTALIPAMLVVIAVGLVGLAFTTDIVLLIVAVGAMGGSVIGANVSTQVLAQTAIPAESLPRIQTSASIVAAVLSGVAVLALSTAFDHDASGVALVGVAVWYLMLVPVSVAVRRAFDTRVAS</sequence>
<dbReference type="SUPFAM" id="SSF103473">
    <property type="entry name" value="MFS general substrate transporter"/>
    <property type="match status" value="1"/>
</dbReference>
<feature type="transmembrane region" description="Helical" evidence="6">
    <location>
        <begin position="84"/>
        <end position="109"/>
    </location>
</feature>
<name>A0A7Z1AZ57_9PSEU</name>
<evidence type="ECO:0000256" key="4">
    <source>
        <dbReference type="ARBA" id="ARBA00022989"/>
    </source>
</evidence>
<accession>A0A7Z1AZ57</accession>
<dbReference type="EMBL" id="MSIF01000006">
    <property type="protein sequence ID" value="OLF10596.1"/>
    <property type="molecule type" value="Genomic_DNA"/>
</dbReference>
<keyword evidence="3 6" id="KW-0812">Transmembrane</keyword>
<dbReference type="RefSeq" id="WP_075133585.1">
    <property type="nucleotide sequence ID" value="NZ_MSIF01000006.1"/>
</dbReference>
<dbReference type="PANTHER" id="PTHR23513">
    <property type="entry name" value="INTEGRAL MEMBRANE EFFLUX PROTEIN-RELATED"/>
    <property type="match status" value="1"/>
</dbReference>
<feature type="transmembrane region" description="Helical" evidence="6">
    <location>
        <begin position="27"/>
        <end position="47"/>
    </location>
</feature>
<keyword evidence="2" id="KW-1003">Cell membrane</keyword>
<evidence type="ECO:0000256" key="5">
    <source>
        <dbReference type="ARBA" id="ARBA00023136"/>
    </source>
</evidence>
<evidence type="ECO:0000256" key="6">
    <source>
        <dbReference type="SAM" id="Phobius"/>
    </source>
</evidence>
<protein>
    <recommendedName>
        <fullName evidence="9">MFS transporter</fullName>
    </recommendedName>
</protein>
<keyword evidence="4 6" id="KW-1133">Transmembrane helix</keyword>
<dbReference type="AlphaFoldDB" id="A0A7Z1AZ57"/>
<dbReference type="InterPro" id="IPR036259">
    <property type="entry name" value="MFS_trans_sf"/>
</dbReference>
<dbReference type="Pfam" id="PF07690">
    <property type="entry name" value="MFS_1"/>
    <property type="match status" value="1"/>
</dbReference>
<feature type="transmembrane region" description="Helical" evidence="6">
    <location>
        <begin position="121"/>
        <end position="142"/>
    </location>
</feature>
<dbReference type="Gene3D" id="1.20.1250.20">
    <property type="entry name" value="MFS general substrate transporter like domains"/>
    <property type="match status" value="1"/>
</dbReference>
<reference evidence="7 8" key="1">
    <citation type="submission" date="2016-12" db="EMBL/GenBank/DDBJ databases">
        <title>The draft genome sequence of Actinophytocola xinjiangensis.</title>
        <authorList>
            <person name="Wang W."/>
            <person name="Yuan L."/>
        </authorList>
    </citation>
    <scope>NUCLEOTIDE SEQUENCE [LARGE SCALE GENOMIC DNA]</scope>
    <source>
        <strain evidence="7 8">CGMCC 4.4663</strain>
    </source>
</reference>
<evidence type="ECO:0000256" key="2">
    <source>
        <dbReference type="ARBA" id="ARBA00022475"/>
    </source>
</evidence>
<keyword evidence="5 6" id="KW-0472">Membrane</keyword>
<proteinExistence type="predicted"/>
<evidence type="ECO:0008006" key="9">
    <source>
        <dbReference type="Google" id="ProtNLM"/>
    </source>
</evidence>
<feature type="transmembrane region" description="Helical" evidence="6">
    <location>
        <begin position="237"/>
        <end position="254"/>
    </location>
</feature>
<evidence type="ECO:0000256" key="1">
    <source>
        <dbReference type="ARBA" id="ARBA00004651"/>
    </source>
</evidence>
<organism evidence="7 8">
    <name type="scientific">Actinophytocola xinjiangensis</name>
    <dbReference type="NCBI Taxonomy" id="485602"/>
    <lineage>
        <taxon>Bacteria</taxon>
        <taxon>Bacillati</taxon>
        <taxon>Actinomycetota</taxon>
        <taxon>Actinomycetes</taxon>
        <taxon>Pseudonocardiales</taxon>
        <taxon>Pseudonocardiaceae</taxon>
    </lineage>
</organism>
<comment type="caution">
    <text evidence="7">The sequence shown here is derived from an EMBL/GenBank/DDBJ whole genome shotgun (WGS) entry which is preliminary data.</text>
</comment>
<keyword evidence="8" id="KW-1185">Reference proteome</keyword>
<feature type="transmembrane region" description="Helical" evidence="6">
    <location>
        <begin position="261"/>
        <end position="279"/>
    </location>
</feature>
<dbReference type="Proteomes" id="UP000185696">
    <property type="component" value="Unassembled WGS sequence"/>
</dbReference>
<feature type="transmembrane region" description="Helical" evidence="6">
    <location>
        <begin position="285"/>
        <end position="308"/>
    </location>
</feature>
<evidence type="ECO:0000256" key="3">
    <source>
        <dbReference type="ARBA" id="ARBA00022692"/>
    </source>
</evidence>